<dbReference type="InterPro" id="IPR004102">
    <property type="entry name" value="Poly(ADP-ribose)pol_reg_dom"/>
</dbReference>
<name>A0A8S1EW42_9PELO</name>
<dbReference type="GO" id="GO:0005730">
    <property type="term" value="C:nucleolus"/>
    <property type="evidence" value="ECO:0007669"/>
    <property type="project" value="TreeGrafter"/>
</dbReference>
<evidence type="ECO:0000256" key="4">
    <source>
        <dbReference type="ARBA" id="ARBA00022695"/>
    </source>
</evidence>
<dbReference type="SUPFAM" id="SSF47587">
    <property type="entry name" value="Domain of poly(ADP-ribose) polymerase"/>
    <property type="match status" value="1"/>
</dbReference>
<sequence>MPPKKDEEGKILNDDKGDAYKVHLCKTDVSMNSNKFYDMEFFDRNSSNQYTVKMINGRIGYNGVTHLKQFSDLEKAKEFFHKKFTEKTSLEWEQRNGTPVPGKYVIVKLANPEVADLGVEEEKPDTSRSSRRRKKQPDEDDELAEKIHNLIKIICDEDAHLGLLKKLKYNEEFGKPLDCLSIEQLDVGYQILKEIEDYITARINAEATAAAATATVKLTMSMRRSGRKPMIRPPPAYPASMTNITNKYYSLIPHSFGFSIPPKIDSLYKIQQEKELLDALRGTIQTALNVKKAKKLDPEKSIYYRLYNELPCTLELVDNDVAALIAECLKFRAPTHYYALHLMNAYEVKKKIVGDVPFKKKRIKTEKMLLWHGTRVTNVFSILMNGLEMPRGPRGDLMFGNGIYFANVPTKSANYCKPDDEGRAFLLLCEVDIHNPLVVYESDTLAHNRMIAAGNGIVFAAGRQSPSELMEIQGVPIYKGGLQENCDKLSELMYDEYVVYDREKFFIKYVIEMRLEKLKMEEIMAHC</sequence>
<dbReference type="GO" id="GO:0003950">
    <property type="term" value="F:NAD+ poly-ADP-ribosyltransferase activity"/>
    <property type="evidence" value="ECO:0007669"/>
    <property type="project" value="UniProtKB-UniRule"/>
</dbReference>
<dbReference type="AlphaFoldDB" id="A0A8S1EW42"/>
<dbReference type="GO" id="GO:1990404">
    <property type="term" value="F:NAD+-protein mono-ADP-ribosyltransferase activity"/>
    <property type="evidence" value="ECO:0007669"/>
    <property type="project" value="TreeGrafter"/>
</dbReference>
<accession>A0A8S1EW42</accession>
<proteinExistence type="predicted"/>
<dbReference type="PANTHER" id="PTHR10459">
    <property type="entry name" value="DNA LIGASE"/>
    <property type="match status" value="1"/>
</dbReference>
<dbReference type="InterPro" id="IPR036930">
    <property type="entry name" value="WGR_dom_sf"/>
</dbReference>
<keyword evidence="13" id="KW-1185">Reference proteome</keyword>
<dbReference type="Pfam" id="PF00644">
    <property type="entry name" value="PARP"/>
    <property type="match status" value="1"/>
</dbReference>
<feature type="domain" description="WGR" evidence="11">
    <location>
        <begin position="8"/>
        <end position="104"/>
    </location>
</feature>
<feature type="domain" description="PARP catalytic" evidence="9">
    <location>
        <begin position="297"/>
        <end position="522"/>
    </location>
</feature>
<comment type="caution">
    <text evidence="12">The sequence shown here is derived from an EMBL/GenBank/DDBJ whole genome shotgun (WGS) entry which is preliminary data.</text>
</comment>
<keyword evidence="6" id="KW-0539">Nucleus</keyword>
<comment type="subcellular location">
    <subcellularLocation>
        <location evidence="1">Nucleus</location>
    </subcellularLocation>
</comment>
<evidence type="ECO:0000256" key="8">
    <source>
        <dbReference type="SAM" id="MobiDB-lite"/>
    </source>
</evidence>
<dbReference type="PROSITE" id="PS51060">
    <property type="entry name" value="PARP_ALPHA_HD"/>
    <property type="match status" value="1"/>
</dbReference>
<dbReference type="SUPFAM" id="SSF56399">
    <property type="entry name" value="ADP-ribosylation"/>
    <property type="match status" value="1"/>
</dbReference>
<feature type="region of interest" description="Disordered" evidence="8">
    <location>
        <begin position="117"/>
        <end position="141"/>
    </location>
</feature>
<organism evidence="12 13">
    <name type="scientific">Caenorhabditis bovis</name>
    <dbReference type="NCBI Taxonomy" id="2654633"/>
    <lineage>
        <taxon>Eukaryota</taxon>
        <taxon>Metazoa</taxon>
        <taxon>Ecdysozoa</taxon>
        <taxon>Nematoda</taxon>
        <taxon>Chromadorea</taxon>
        <taxon>Rhabditida</taxon>
        <taxon>Rhabditina</taxon>
        <taxon>Rhabditomorpha</taxon>
        <taxon>Rhabditoidea</taxon>
        <taxon>Rhabditidae</taxon>
        <taxon>Peloderinae</taxon>
        <taxon>Caenorhabditis</taxon>
    </lineage>
</organism>
<dbReference type="Pfam" id="PF02877">
    <property type="entry name" value="PARP_reg"/>
    <property type="match status" value="1"/>
</dbReference>
<evidence type="ECO:0000256" key="7">
    <source>
        <dbReference type="RuleBase" id="RU362114"/>
    </source>
</evidence>
<dbReference type="InterPro" id="IPR012317">
    <property type="entry name" value="Poly(ADP-ribose)pol_cat_dom"/>
</dbReference>
<dbReference type="GO" id="GO:0070212">
    <property type="term" value="P:protein poly-ADP-ribosylation"/>
    <property type="evidence" value="ECO:0007669"/>
    <property type="project" value="TreeGrafter"/>
</dbReference>
<dbReference type="GO" id="GO:0016779">
    <property type="term" value="F:nucleotidyltransferase activity"/>
    <property type="evidence" value="ECO:0007669"/>
    <property type="project" value="UniProtKB-KW"/>
</dbReference>
<dbReference type="Gene3D" id="2.20.140.10">
    <property type="entry name" value="WGR domain"/>
    <property type="match status" value="1"/>
</dbReference>
<dbReference type="PROSITE" id="PS51059">
    <property type="entry name" value="PARP_CATALYTIC"/>
    <property type="match status" value="1"/>
</dbReference>
<evidence type="ECO:0000313" key="13">
    <source>
        <dbReference type="Proteomes" id="UP000494206"/>
    </source>
</evidence>
<dbReference type="SUPFAM" id="SSF142921">
    <property type="entry name" value="WGR domain-like"/>
    <property type="match status" value="1"/>
</dbReference>
<dbReference type="PROSITE" id="PS51977">
    <property type="entry name" value="WGR"/>
    <property type="match status" value="1"/>
</dbReference>
<gene>
    <name evidence="12" type="ORF">CBOVIS_LOCUS6149</name>
</gene>
<feature type="domain" description="PARP alpha-helical" evidence="10">
    <location>
        <begin position="140"/>
        <end position="291"/>
    </location>
</feature>
<dbReference type="InterPro" id="IPR050800">
    <property type="entry name" value="ARTD/PARP"/>
</dbReference>
<keyword evidence="4" id="KW-0548">Nucleotidyltransferase</keyword>
<evidence type="ECO:0000259" key="10">
    <source>
        <dbReference type="PROSITE" id="PS51060"/>
    </source>
</evidence>
<evidence type="ECO:0000256" key="1">
    <source>
        <dbReference type="ARBA" id="ARBA00004123"/>
    </source>
</evidence>
<dbReference type="SMART" id="SM00773">
    <property type="entry name" value="WGR"/>
    <property type="match status" value="1"/>
</dbReference>
<dbReference type="Proteomes" id="UP000494206">
    <property type="component" value="Unassembled WGS sequence"/>
</dbReference>
<reference evidence="12 13" key="1">
    <citation type="submission" date="2020-04" db="EMBL/GenBank/DDBJ databases">
        <authorList>
            <person name="Laetsch R D."/>
            <person name="Stevens L."/>
            <person name="Kumar S."/>
            <person name="Blaxter L. M."/>
        </authorList>
    </citation>
    <scope>NUCLEOTIDE SEQUENCE [LARGE SCALE GENOMIC DNA]</scope>
</reference>
<dbReference type="GO" id="GO:0006302">
    <property type="term" value="P:double-strand break repair"/>
    <property type="evidence" value="ECO:0007669"/>
    <property type="project" value="TreeGrafter"/>
</dbReference>
<keyword evidence="3 7" id="KW-0808">Transferase</keyword>
<keyword evidence="2 7" id="KW-0328">Glycosyltransferase</keyword>
<evidence type="ECO:0000256" key="6">
    <source>
        <dbReference type="ARBA" id="ARBA00023242"/>
    </source>
</evidence>
<evidence type="ECO:0000256" key="3">
    <source>
        <dbReference type="ARBA" id="ARBA00022679"/>
    </source>
</evidence>
<evidence type="ECO:0000256" key="5">
    <source>
        <dbReference type="ARBA" id="ARBA00023027"/>
    </source>
</evidence>
<evidence type="ECO:0000256" key="2">
    <source>
        <dbReference type="ARBA" id="ARBA00022676"/>
    </source>
</evidence>
<evidence type="ECO:0000313" key="12">
    <source>
        <dbReference type="EMBL" id="CAB3403722.1"/>
    </source>
</evidence>
<dbReference type="Gene3D" id="1.20.142.10">
    <property type="entry name" value="Poly(ADP-ribose) polymerase, regulatory domain"/>
    <property type="match status" value="1"/>
</dbReference>
<dbReference type="OrthoDB" id="429950at2759"/>
<dbReference type="InterPro" id="IPR036616">
    <property type="entry name" value="Poly(ADP-ribose)pol_reg_dom_sf"/>
</dbReference>
<protein>
    <recommendedName>
        <fullName evidence="7">Poly [ADP-ribose] polymerase</fullName>
        <shortName evidence="7">PARP</shortName>
        <ecNumber evidence="7">2.4.2.-</ecNumber>
    </recommendedName>
</protein>
<dbReference type="Gene3D" id="3.90.228.10">
    <property type="match status" value="1"/>
</dbReference>
<dbReference type="EMBL" id="CADEPM010000004">
    <property type="protein sequence ID" value="CAB3403722.1"/>
    <property type="molecule type" value="Genomic_DNA"/>
</dbReference>
<evidence type="ECO:0000259" key="11">
    <source>
        <dbReference type="PROSITE" id="PS51977"/>
    </source>
</evidence>
<dbReference type="PANTHER" id="PTHR10459:SF113">
    <property type="entry name" value="POLY [ADP-RIBOSE] POLYMERASE 2"/>
    <property type="match status" value="1"/>
</dbReference>
<keyword evidence="5 7" id="KW-0520">NAD</keyword>
<evidence type="ECO:0000259" key="9">
    <source>
        <dbReference type="PROSITE" id="PS51059"/>
    </source>
</evidence>
<dbReference type="EC" id="2.4.2.-" evidence="7"/>
<dbReference type="InterPro" id="IPR008893">
    <property type="entry name" value="WGR_domain"/>
</dbReference>
<dbReference type="Pfam" id="PF05406">
    <property type="entry name" value="WGR"/>
    <property type="match status" value="1"/>
</dbReference>